<accession>G8BV61</accession>
<feature type="domain" description="DMAP1-binding" evidence="1">
    <location>
        <begin position="5"/>
        <end position="128"/>
    </location>
</feature>
<dbReference type="HOGENOM" id="CLU_000737_0_0_1"/>
<dbReference type="GO" id="GO:0046339">
    <property type="term" value="P:diacylglycerol metabolic process"/>
    <property type="evidence" value="ECO:0007669"/>
    <property type="project" value="EnsemblFungi"/>
</dbReference>
<dbReference type="InterPro" id="IPR000873">
    <property type="entry name" value="AMP-dep_synth/lig_dom"/>
</dbReference>
<dbReference type="Pfam" id="PF24919">
    <property type="entry name" value="Mug62"/>
    <property type="match status" value="1"/>
</dbReference>
<dbReference type="STRING" id="1071381.G8BV61"/>
<dbReference type="Pfam" id="PF23024">
    <property type="entry name" value="AMP-dom_DIP2-like"/>
    <property type="match status" value="1"/>
</dbReference>
<reference evidence="2 3" key="1">
    <citation type="journal article" date="2011" name="Proc. Natl. Acad. Sci. U.S.A.">
        <title>Evolutionary erosion of yeast sex chromosomes by mating-type switching accidents.</title>
        <authorList>
            <person name="Gordon J.L."/>
            <person name="Armisen D."/>
            <person name="Proux-Wera E."/>
            <person name="Oheigeartaigh S.S."/>
            <person name="Byrne K.P."/>
            <person name="Wolfe K.H."/>
        </authorList>
    </citation>
    <scope>NUCLEOTIDE SEQUENCE [LARGE SCALE GENOMIC DNA]</scope>
    <source>
        <strain evidence="3">ATCC 24235 / CBS 4417 / NBRC 1672 / NRRL Y-8282 / UCD 70-5</strain>
    </source>
</reference>
<dbReference type="Proteomes" id="UP000005666">
    <property type="component" value="Chromosome 6"/>
</dbReference>
<dbReference type="GO" id="GO:1990816">
    <property type="term" value="C:vacuole-mitochondrion membrane contact site"/>
    <property type="evidence" value="ECO:0007669"/>
    <property type="project" value="EnsemblFungi"/>
</dbReference>
<dbReference type="InterPro" id="IPR056881">
    <property type="entry name" value="Mug62_dom"/>
</dbReference>
<keyword evidence="3" id="KW-1185">Reference proteome</keyword>
<dbReference type="PANTHER" id="PTHR22754">
    <property type="entry name" value="DISCO-INTERACTING PROTEIN 2 DIP2 -RELATED"/>
    <property type="match status" value="1"/>
</dbReference>
<dbReference type="GO" id="GO:0097576">
    <property type="term" value="P:vacuole fusion"/>
    <property type="evidence" value="ECO:0007669"/>
    <property type="project" value="EnsemblFungi"/>
</dbReference>
<dbReference type="InterPro" id="IPR025110">
    <property type="entry name" value="AMP-bd_C"/>
</dbReference>
<dbReference type="InterPro" id="IPR042099">
    <property type="entry name" value="ANL_N_sf"/>
</dbReference>
<proteinExistence type="predicted"/>
<evidence type="ECO:0000313" key="3">
    <source>
        <dbReference type="Proteomes" id="UP000005666"/>
    </source>
</evidence>
<dbReference type="PROSITE" id="PS51912">
    <property type="entry name" value="DMAP1_BIND"/>
    <property type="match status" value="1"/>
</dbReference>
<sequence>MDFSIPPELPLVLQNQLNELIKDYKEENLTSKGYETKRKQLLDKYRNNEQKLLLSKHSNLSLNINRREPDLYGSLRISNSSTSSADASNLQDSLKYNRSSIDSTREDYKVGSVRQNQIYRVTTTNSNSTLFSPRKHKQSSSLQLSLNSYESGLESYTPMTPLLPRLESLLESTFLPLILRGRYNHYEKETAIISINEKNKESSITWGKLYLRAEKVAHELKKSQLKKMDKVLLWYNKDEVIDFTVALLGCFIADMIAVPVSFQTYSLVEIIQIIKLTNSQFSLISSECHKQLDNLQTTNNNTKIKLIKSGFISQVTFLKTTDLGTYNKAKKMTPTYDVSQISYIEFTRTPLGRLSGIVMKPRVINDQLTMLSKIIDSRAMPHWKKGEINRSYKTRTAEKGFTILNTLDPTRSTGLICGVLFNIFSGNLLISIDNSLTTKPGSYEELIYRFSADILLNEQLQLKQVVIGYLEDPKVINSRKQKINLSCIKCCLTCCTTIDTEVSDMVVHKWLKNLGCYDANICYSPMLTLPDIGGIFISLKDQLGMLDNFPIHNTKLRLQDDVFINKEKLKGNIVESSITAMINSSSSFTEYLRLTTFGFPIPNATVCVVNLDDCTLVPDLTVGEIWISSKSLTDEFYQMDRVNEFVFHARINFQKMFSFVKGNTLEAAQSKEKINTIMSIVPPSTQFLRTKLMGFVHNGKIYVLSMIEDMFLQNMLVQLPNWSHTSDITRAKKPIPSPNKSVNNFVEKNDNELTLEKGPKRIVQTYYLQQITESIVRTVSTVSDVAAFELNHNSDEHFLVIIVESSLSRSTLFQEDNLLVQSKEKLKKREQKMNELTEQIYRILWIFHKIQPLCVLVVSPNTLPRRYCSLELANSTIESKFQSGELVANFVKFQFDNVILDFIPHSLYYNESIFSEHLSNLRHLALEQERGSDGENQRMILQTSGVDYRDIVYDHRTNKNLGIFKNLLDILEWRIEAFPNESAFNDGTFKGSSKENENNIHKNISWGTFHNIIASYLRKILTSKMPLNKGDRVVVMCENSIEYTAIIIACFYCNLVVLPIDIINEDTAAEDISYLTNIISSFSVKRLFVDGNTNFLLESNTTISRLWKKEKAVIPKVTNISKVKIKTDVSIKMFKTYAIQKRQKLNSNTSTCLIWVNRDNSPIKNTHPTMTASSLLNSCKILKETLEITNDDTLFSLCNYTHGLGFIIGNLLGIYAGCYTNYFTMDDIFVNPNNLLFGLQNMNVKNLFLTPSLFYAMISKASNVIDSEKTLKVNVPSKKNPATATIKPDFLRNVKNIMIPFTGRPKTTTIENILKKNGNVQVSIEQISYIYQNQFNFNISMRSYMGIPPVDIYLDRSALREGLIKELNGSDRMKSGLRIQDSGVVPVCTDVVIVNPETKKPCHEGEYGEIWCCSEANVSDYFISRDANDKSSKVKLTRDTFVTEQFKSKMDESNDNGLTYLRTGDLGFIKPLKCLNNDGEEISFNLLYVLGSIGDIIDILGLTHFVGDLESTVKETNPNIVNCIIAKCGGLLVCLVKCKETTKQIYANLTVLITSQLLSEHGVILDLCSFVGKNNIAKDIPENWSLHRTQVIEAWFAQTLNIESQFGINYGENISLYLLSDLERS</sequence>
<dbReference type="eggNOG" id="KOG3628">
    <property type="taxonomic scope" value="Eukaryota"/>
</dbReference>
<protein>
    <recommendedName>
        <fullName evidence="1">DMAP1-binding domain-containing protein</fullName>
    </recommendedName>
</protein>
<dbReference type="GO" id="GO:0006970">
    <property type="term" value="P:response to osmotic stress"/>
    <property type="evidence" value="ECO:0007669"/>
    <property type="project" value="EnsemblFungi"/>
</dbReference>
<evidence type="ECO:0000313" key="2">
    <source>
        <dbReference type="EMBL" id="CCE63643.1"/>
    </source>
</evidence>
<dbReference type="EMBL" id="HE612861">
    <property type="protein sequence ID" value="CCE63643.1"/>
    <property type="molecule type" value="Genomic_DNA"/>
</dbReference>
<dbReference type="Gene3D" id="3.40.50.12780">
    <property type="entry name" value="N-terminal domain of ligase-like"/>
    <property type="match status" value="3"/>
</dbReference>
<organism evidence="2 3">
    <name type="scientific">Tetrapisispora phaffii (strain ATCC 24235 / CBS 4417 / NBRC 1672 / NRRL Y-8282 / UCD 70-5)</name>
    <name type="common">Yeast</name>
    <name type="synonym">Fabospora phaffii</name>
    <dbReference type="NCBI Taxonomy" id="1071381"/>
    <lineage>
        <taxon>Eukaryota</taxon>
        <taxon>Fungi</taxon>
        <taxon>Dikarya</taxon>
        <taxon>Ascomycota</taxon>
        <taxon>Saccharomycotina</taxon>
        <taxon>Saccharomycetes</taxon>
        <taxon>Saccharomycetales</taxon>
        <taxon>Saccharomycetaceae</taxon>
        <taxon>Tetrapisispora</taxon>
    </lineage>
</organism>
<dbReference type="OrthoDB" id="69964at2759"/>
<name>G8BV61_TETPH</name>
<dbReference type="PANTHER" id="PTHR22754:SF32">
    <property type="entry name" value="DISCO-INTERACTING PROTEIN 2"/>
    <property type="match status" value="1"/>
</dbReference>
<dbReference type="OMA" id="LVWTYWT"/>
<dbReference type="Pfam" id="PF06464">
    <property type="entry name" value="DMAP_binding"/>
    <property type="match status" value="1"/>
</dbReference>
<dbReference type="GeneID" id="11535459"/>
<dbReference type="Pfam" id="PF00501">
    <property type="entry name" value="AMP-binding"/>
    <property type="match status" value="1"/>
</dbReference>
<evidence type="ECO:0000259" key="1">
    <source>
        <dbReference type="PROSITE" id="PS51912"/>
    </source>
</evidence>
<dbReference type="SUPFAM" id="SSF56801">
    <property type="entry name" value="Acetyl-CoA synthetase-like"/>
    <property type="match status" value="2"/>
</dbReference>
<gene>
    <name evidence="2" type="primary">TPHA0F01590</name>
    <name evidence="2" type="ordered locus">TPHA_0F01590</name>
</gene>
<dbReference type="GO" id="GO:0005829">
    <property type="term" value="C:cytosol"/>
    <property type="evidence" value="ECO:0007669"/>
    <property type="project" value="TreeGrafter"/>
</dbReference>
<dbReference type="KEGG" id="tpf:TPHA_0F01590"/>
<dbReference type="InterPro" id="IPR010506">
    <property type="entry name" value="DMAP1-bd"/>
</dbReference>
<dbReference type="RefSeq" id="XP_003686077.1">
    <property type="nucleotide sequence ID" value="XM_003686029.1"/>
</dbReference>